<dbReference type="GO" id="GO:0005615">
    <property type="term" value="C:extracellular space"/>
    <property type="evidence" value="ECO:0007669"/>
    <property type="project" value="TreeGrafter"/>
</dbReference>
<dbReference type="PANTHER" id="PTHR11967">
    <property type="entry name" value="ALPHA-1-ACID GLYCOPROTEIN"/>
    <property type="match status" value="1"/>
</dbReference>
<dbReference type="Gene3D" id="2.40.128.20">
    <property type="match status" value="1"/>
</dbReference>
<evidence type="ECO:0000313" key="7">
    <source>
        <dbReference type="Proteomes" id="UP000031515"/>
    </source>
</evidence>
<protein>
    <submittedName>
        <fullName evidence="6">Alpha-1-acid glycoprotein</fullName>
    </submittedName>
</protein>
<keyword evidence="3 5" id="KW-0732">Signal</keyword>
<reference evidence="7" key="2">
    <citation type="journal article" date="2014" name="Science">
        <title>Comparative genomics reveals insights into avian genome evolution and adaptation.</title>
        <authorList>
            <consortium name="Avian Genome Consortium"/>
            <person name="Zhang G."/>
            <person name="Li C."/>
            <person name="Li Q."/>
            <person name="Li B."/>
            <person name="Larkin D.M."/>
            <person name="Lee C."/>
            <person name="Storz J.F."/>
            <person name="Antunes A."/>
            <person name="Greenwold M.J."/>
            <person name="Meredith R.W."/>
            <person name="Odeen A."/>
            <person name="Cui J."/>
            <person name="Zhou Q."/>
            <person name="Xu L."/>
            <person name="Pan H."/>
            <person name="Wang Z."/>
            <person name="Jin L."/>
            <person name="Zhang P."/>
            <person name="Hu H."/>
            <person name="Yang W."/>
            <person name="Hu J."/>
            <person name="Xiao J."/>
            <person name="Yang Z."/>
            <person name="Liu Y."/>
            <person name="Xie Q."/>
            <person name="Yu H."/>
            <person name="Lian J."/>
            <person name="Wen P."/>
            <person name="Zhang F."/>
            <person name="Li H."/>
            <person name="Zeng Y."/>
            <person name="Xiong Z."/>
            <person name="Liu S."/>
            <person name="Zhou L."/>
            <person name="Huang Z."/>
            <person name="An N."/>
            <person name="Wang J."/>
            <person name="Zheng Q."/>
            <person name="Xiong Y."/>
            <person name="Wang G."/>
            <person name="Wang B."/>
            <person name="Wang J."/>
            <person name="Fan Y."/>
            <person name="da Fonseca R.R."/>
            <person name="Alfaro-Nunez A."/>
            <person name="Schubert M."/>
            <person name="Orlando L."/>
            <person name="Mourier T."/>
            <person name="Howard J.T."/>
            <person name="Ganapathy G."/>
            <person name="Pfenning A."/>
            <person name="Whitney O."/>
            <person name="Rivas M.V."/>
            <person name="Hara E."/>
            <person name="Smith J."/>
            <person name="Farre M."/>
            <person name="Narayan J."/>
            <person name="Slavov G."/>
            <person name="Romanov M.N."/>
            <person name="Borges R."/>
            <person name="Machado J.P."/>
            <person name="Khan I."/>
            <person name="Springer M.S."/>
            <person name="Gatesy J."/>
            <person name="Hoffmann F.G."/>
            <person name="Opazo J.C."/>
            <person name="Hastad O."/>
            <person name="Sawyer R.H."/>
            <person name="Kim H."/>
            <person name="Kim K.W."/>
            <person name="Kim H.J."/>
            <person name="Cho S."/>
            <person name="Li N."/>
            <person name="Huang Y."/>
            <person name="Bruford M.W."/>
            <person name="Zhan X."/>
            <person name="Dixon A."/>
            <person name="Bertelsen M.F."/>
            <person name="Derryberry E."/>
            <person name="Warren W."/>
            <person name="Wilson R.K."/>
            <person name="Li S."/>
            <person name="Ray D.A."/>
            <person name="Green R.E."/>
            <person name="O'Brien S.J."/>
            <person name="Griffin D."/>
            <person name="Johnson W.E."/>
            <person name="Haussler D."/>
            <person name="Ryder O.A."/>
            <person name="Willerslev E."/>
            <person name="Graves G.R."/>
            <person name="Alstrom P."/>
            <person name="Fjeldsa J."/>
            <person name="Mindell D.P."/>
            <person name="Edwards S.V."/>
            <person name="Braun E.L."/>
            <person name="Rahbek C."/>
            <person name="Burt D.W."/>
            <person name="Houde P."/>
            <person name="Zhang Y."/>
            <person name="Yang H."/>
            <person name="Wang J."/>
            <person name="Jarvis E.D."/>
            <person name="Gilbert M.T."/>
            <person name="Wang J."/>
        </authorList>
    </citation>
    <scope>NUCLEOTIDE SEQUENCE [LARGE SCALE GENOMIC DNA]</scope>
</reference>
<name>A0A093BGZ0_CHAPE</name>
<accession>A0A093BGZ0</accession>
<evidence type="ECO:0000313" key="6">
    <source>
        <dbReference type="EMBL" id="KFU94577.1"/>
    </source>
</evidence>
<keyword evidence="4" id="KW-0325">Glycoprotein</keyword>
<dbReference type="PANTHER" id="PTHR11967:SF2">
    <property type="entry name" value="ALPHA-1-ACID GLYCOPROTEIN 1"/>
    <property type="match status" value="1"/>
</dbReference>
<feature type="non-terminal residue" evidence="6">
    <location>
        <position position="169"/>
    </location>
</feature>
<evidence type="ECO:0000256" key="5">
    <source>
        <dbReference type="SAM" id="SignalP"/>
    </source>
</evidence>
<proteinExistence type="predicted"/>
<evidence type="ECO:0000256" key="2">
    <source>
        <dbReference type="ARBA" id="ARBA00022525"/>
    </source>
</evidence>
<evidence type="ECO:0000256" key="1">
    <source>
        <dbReference type="ARBA" id="ARBA00004613"/>
    </source>
</evidence>
<evidence type="ECO:0000256" key="4">
    <source>
        <dbReference type="ARBA" id="ARBA00023180"/>
    </source>
</evidence>
<organism evidence="6 7">
    <name type="scientific">Chaetura pelagica</name>
    <name type="common">Chimney swift</name>
    <name type="synonym">Hirundo pelagica</name>
    <dbReference type="NCBI Taxonomy" id="8897"/>
    <lineage>
        <taxon>Eukaryota</taxon>
        <taxon>Metazoa</taxon>
        <taxon>Chordata</taxon>
        <taxon>Craniata</taxon>
        <taxon>Vertebrata</taxon>
        <taxon>Euteleostomi</taxon>
        <taxon>Archelosauria</taxon>
        <taxon>Archosauria</taxon>
        <taxon>Dinosauria</taxon>
        <taxon>Saurischia</taxon>
        <taxon>Theropoda</taxon>
        <taxon>Coelurosauria</taxon>
        <taxon>Aves</taxon>
        <taxon>Neognathae</taxon>
        <taxon>Neoaves</taxon>
        <taxon>Strisores</taxon>
        <taxon>Apodiformes</taxon>
        <taxon>Apodidae</taxon>
        <taxon>Apodinae</taxon>
        <taxon>Chaetura</taxon>
    </lineage>
</organism>
<keyword evidence="7" id="KW-1185">Reference proteome</keyword>
<keyword evidence="2" id="KW-0964">Secreted</keyword>
<feature type="signal peptide" evidence="5">
    <location>
        <begin position="1"/>
        <end position="17"/>
    </location>
</feature>
<dbReference type="AlphaFoldDB" id="A0A093BGZ0"/>
<sequence>LTLLLGLPLTLLLGLACAPLRTLPLDNDTLPGILGHWIYIVGASQYPPHQAEMAGVKYAAFSIFPSGQEDELDVTEVMRVNETCVMRNNTKILVFRHNSTLMHVDNQVVSTAELVQSDKDLLILKHFNDNFLGLSLSARTHNVSKEQLEEFKAQLHCLGLTEEEMFFTS</sequence>
<reference evidence="6 7" key="1">
    <citation type="submission" date="2013-08" db="EMBL/GenBank/DDBJ databases">
        <title>Genome evolution of avian class.</title>
        <authorList>
            <person name="Zhang G."/>
            <person name="Li C."/>
        </authorList>
    </citation>
    <scope>NUCLEOTIDE SEQUENCE [LARGE SCALE GENOMIC DNA]</scope>
    <source>
        <strain evidence="6">M959</strain>
    </source>
</reference>
<dbReference type="InterPro" id="IPR022734">
    <property type="entry name" value="ApoM"/>
</dbReference>
<dbReference type="Proteomes" id="UP000031515">
    <property type="component" value="Unassembled WGS sequence"/>
</dbReference>
<dbReference type="Pfam" id="PF11032">
    <property type="entry name" value="ApoM"/>
    <property type="match status" value="1"/>
</dbReference>
<evidence type="ECO:0000256" key="3">
    <source>
        <dbReference type="ARBA" id="ARBA00022729"/>
    </source>
</evidence>
<comment type="subcellular location">
    <subcellularLocation>
        <location evidence="1">Secreted</location>
    </subcellularLocation>
</comment>
<dbReference type="InterPro" id="IPR012674">
    <property type="entry name" value="Calycin"/>
</dbReference>
<dbReference type="EMBL" id="KN127017">
    <property type="protein sequence ID" value="KFU94577.1"/>
    <property type="molecule type" value="Genomic_DNA"/>
</dbReference>
<dbReference type="SUPFAM" id="SSF50814">
    <property type="entry name" value="Lipocalins"/>
    <property type="match status" value="1"/>
</dbReference>
<feature type="non-terminal residue" evidence="6">
    <location>
        <position position="1"/>
    </location>
</feature>
<gene>
    <name evidence="6" type="ORF">M959_01403</name>
</gene>
<feature type="chain" id="PRO_5001882706" evidence="5">
    <location>
        <begin position="18"/>
        <end position="169"/>
    </location>
</feature>